<dbReference type="AlphaFoldDB" id="B3KYD0"/>
<feature type="compositionally biased region" description="Basic and acidic residues" evidence="7">
    <location>
        <begin position="354"/>
        <end position="382"/>
    </location>
</feature>
<feature type="transmembrane region" description="Helical" evidence="8">
    <location>
        <begin position="143"/>
        <end position="164"/>
    </location>
</feature>
<feature type="region of interest" description="Disordered" evidence="7">
    <location>
        <begin position="353"/>
        <end position="382"/>
    </location>
</feature>
<comment type="subcellular location">
    <subcellularLocation>
        <location evidence="1">Membrane</location>
        <topology evidence="1">Multi-pass membrane protein</topology>
    </subcellularLocation>
</comment>
<dbReference type="EMBL" id="AM286203">
    <property type="protein sequence ID" value="CAL18226.1"/>
    <property type="molecule type" value="Genomic_DNA"/>
</dbReference>
<evidence type="ECO:0000256" key="8">
    <source>
        <dbReference type="SAM" id="Phobius"/>
    </source>
</evidence>
<feature type="transmembrane region" description="Helical" evidence="8">
    <location>
        <begin position="176"/>
        <end position="195"/>
    </location>
</feature>
<evidence type="ECO:0000256" key="5">
    <source>
        <dbReference type="ARBA" id="ARBA00022989"/>
    </source>
</evidence>
<sequence length="382" mass="42846">MSQDLFDVPIFFIVFRETTEAAIIVSVLLSFLRKIFDTSTPIYKRLRNQVWIGSALGLFICLCIGAAFIAVWYTVLNDIWGNSEDIWEGVFSLIAVIMITAMGLAMLKTERMQEKWKIKLAKAMETDALQRDKRTWKVRMQRYSFFLLPFITVLREGLEAVVFIGGVSLNVQAKSIPIAAIMGFICGCLVGFIIYRGGSMLKLRFFFIFSTVILYLVAAGLMSKAVGYFEQYAWNQVIGGEAAEEGGDVIAYKVTTAVWHVSWGDPELNVDTNGGWQIFNAILGWNNTATIGSIVSYCGYWLIVAAALVYMFFKERKRAIQKAERGEVDEDGDAALENAKRFIDQNEGVIVGTDVKESRDMEEVDVSHPDLASGEKKQEIKA</sequence>
<keyword evidence="3" id="KW-0813">Transport</keyword>
<keyword evidence="3" id="KW-0410">Iron transport</keyword>
<dbReference type="GO" id="GO:0033573">
    <property type="term" value="C:high-affinity iron permease complex"/>
    <property type="evidence" value="ECO:0007669"/>
    <property type="project" value="InterPro"/>
</dbReference>
<feature type="transmembrane region" description="Helical" evidence="8">
    <location>
        <begin position="6"/>
        <end position="29"/>
    </location>
</feature>
<name>B3KYD0_RHIPU</name>
<accession>B3KYD0</accession>
<keyword evidence="5 8" id="KW-1133">Transmembrane helix</keyword>
<comment type="similarity">
    <text evidence="2">Belongs to the oxidase-dependent Fe transporter (OFeT) (TC 9.A.10.1) family.</text>
</comment>
<reference evidence="9" key="1">
    <citation type="submission" date="2006-06" db="EMBL/GenBank/DDBJ databases">
        <title>Cloning and molecular analysis of high affinity iron permease gene from Rhizomucor miehei and Rhizomucor pusillus.</title>
        <authorList>
            <person name="Nyilasi I."/>
            <person name="Papp T."/>
            <person name="Nagy E."/>
            <person name="Vagvolgyi C."/>
        </authorList>
    </citation>
    <scope>NUCLEOTIDE SEQUENCE</scope>
    <source>
        <strain evidence="9">WRLCN</strain>
    </source>
</reference>
<dbReference type="PANTHER" id="PTHR31632:SF2">
    <property type="entry name" value="PLASMA MEMBRANE IRON PERMEASE"/>
    <property type="match status" value="1"/>
</dbReference>
<dbReference type="GO" id="GO:0015093">
    <property type="term" value="F:ferrous iron transmembrane transporter activity"/>
    <property type="evidence" value="ECO:0007669"/>
    <property type="project" value="TreeGrafter"/>
</dbReference>
<feature type="transmembrane region" description="Helical" evidence="8">
    <location>
        <begin position="50"/>
        <end position="74"/>
    </location>
</feature>
<keyword evidence="3" id="KW-0406">Ion transport</keyword>
<evidence type="ECO:0000256" key="1">
    <source>
        <dbReference type="ARBA" id="ARBA00004141"/>
    </source>
</evidence>
<protein>
    <submittedName>
        <fullName evidence="9">Uncharacterized protein high affinity iron permease</fullName>
    </submittedName>
</protein>
<feature type="transmembrane region" description="Helical" evidence="8">
    <location>
        <begin position="86"/>
        <end position="107"/>
    </location>
</feature>
<dbReference type="Pfam" id="PF03239">
    <property type="entry name" value="FTR1"/>
    <property type="match status" value="1"/>
</dbReference>
<evidence type="ECO:0000256" key="4">
    <source>
        <dbReference type="ARBA" id="ARBA00022692"/>
    </source>
</evidence>
<evidence type="ECO:0000256" key="6">
    <source>
        <dbReference type="ARBA" id="ARBA00023136"/>
    </source>
</evidence>
<dbReference type="InterPro" id="IPR004923">
    <property type="entry name" value="FTR1/Fip1/EfeU"/>
</dbReference>
<evidence type="ECO:0000256" key="3">
    <source>
        <dbReference type="ARBA" id="ARBA00022496"/>
    </source>
</evidence>
<evidence type="ECO:0000313" key="9">
    <source>
        <dbReference type="EMBL" id="CAL18226.1"/>
    </source>
</evidence>
<feature type="transmembrane region" description="Helical" evidence="8">
    <location>
        <begin position="207"/>
        <end position="229"/>
    </location>
</feature>
<organism evidence="9">
    <name type="scientific">Rhizomucor pusillus</name>
    <dbReference type="NCBI Taxonomy" id="4840"/>
    <lineage>
        <taxon>Eukaryota</taxon>
        <taxon>Fungi</taxon>
        <taxon>Fungi incertae sedis</taxon>
        <taxon>Mucoromycota</taxon>
        <taxon>Mucoromycotina</taxon>
        <taxon>Mucoromycetes</taxon>
        <taxon>Mucorales</taxon>
        <taxon>Lichtheimiaceae</taxon>
        <taxon>Rhizomucor</taxon>
    </lineage>
</organism>
<dbReference type="PANTHER" id="PTHR31632">
    <property type="entry name" value="IRON TRANSPORTER FTH1"/>
    <property type="match status" value="1"/>
</dbReference>
<proteinExistence type="inferred from homology"/>
<keyword evidence="3" id="KW-0408">Iron</keyword>
<evidence type="ECO:0000256" key="7">
    <source>
        <dbReference type="SAM" id="MobiDB-lite"/>
    </source>
</evidence>
<evidence type="ECO:0000256" key="2">
    <source>
        <dbReference type="ARBA" id="ARBA00008333"/>
    </source>
</evidence>
<keyword evidence="6 8" id="KW-0472">Membrane</keyword>
<keyword evidence="4 8" id="KW-0812">Transmembrane</keyword>
<gene>
    <name evidence="9" type="primary">high affinity iron permease</name>
</gene>
<feature type="transmembrane region" description="Helical" evidence="8">
    <location>
        <begin position="294"/>
        <end position="313"/>
    </location>
</feature>